<reference evidence="2 3" key="1">
    <citation type="submission" date="2012-08" db="EMBL/GenBank/DDBJ databases">
        <title>The Genome Sequence of Barnesiella intestinihominis YIT 11860.</title>
        <authorList>
            <consortium name="The Broad Institute Genome Sequencing Platform"/>
            <person name="Earl A."/>
            <person name="Ward D."/>
            <person name="Feldgarden M."/>
            <person name="Gevers D."/>
            <person name="Morotomi M."/>
            <person name="Walker B."/>
            <person name="Young S.K."/>
            <person name="Zeng Q."/>
            <person name="Gargeya S."/>
            <person name="Fitzgerald M."/>
            <person name="Haas B."/>
            <person name="Abouelleil A."/>
            <person name="Alvarado L."/>
            <person name="Arachchi H.M."/>
            <person name="Berlin A.M."/>
            <person name="Chapman S.B."/>
            <person name="Goldberg J."/>
            <person name="Griggs A."/>
            <person name="Gujja S."/>
            <person name="Hansen M."/>
            <person name="Howarth C."/>
            <person name="Imamovic A."/>
            <person name="Larimer J."/>
            <person name="McCowen C."/>
            <person name="Montmayeur A."/>
            <person name="Murphy C."/>
            <person name="Neiman D."/>
            <person name="Pearson M."/>
            <person name="Priest M."/>
            <person name="Roberts A."/>
            <person name="Saif S."/>
            <person name="Shea T."/>
            <person name="Sisk P."/>
            <person name="Sykes S."/>
            <person name="Wortman J."/>
            <person name="Nusbaum C."/>
            <person name="Birren B."/>
        </authorList>
    </citation>
    <scope>NUCLEOTIDE SEQUENCE [LARGE SCALE GENOMIC DNA]</scope>
    <source>
        <strain evidence="2 3">YIT 11860</strain>
    </source>
</reference>
<comment type="caution">
    <text evidence="2">The sequence shown here is derived from an EMBL/GenBank/DDBJ whole genome shotgun (WGS) entry which is preliminary data.</text>
</comment>
<evidence type="ECO:0000313" key="3">
    <source>
        <dbReference type="Proteomes" id="UP000006044"/>
    </source>
</evidence>
<dbReference type="HOGENOM" id="CLU_1892061_0_0_10"/>
<feature type="transmembrane region" description="Helical" evidence="1">
    <location>
        <begin position="105"/>
        <end position="125"/>
    </location>
</feature>
<protein>
    <submittedName>
        <fullName evidence="2">Uncharacterized protein</fullName>
    </submittedName>
</protein>
<keyword evidence="3" id="KW-1185">Reference proteome</keyword>
<gene>
    <name evidence="2" type="ORF">HMPREF9448_02561</name>
</gene>
<dbReference type="Proteomes" id="UP000006044">
    <property type="component" value="Unassembled WGS sequence"/>
</dbReference>
<dbReference type="EMBL" id="ADLE01000018">
    <property type="protein sequence ID" value="EJZ61885.1"/>
    <property type="molecule type" value="Genomic_DNA"/>
</dbReference>
<proteinExistence type="predicted"/>
<evidence type="ECO:0000256" key="1">
    <source>
        <dbReference type="SAM" id="Phobius"/>
    </source>
</evidence>
<feature type="transmembrane region" description="Helical" evidence="1">
    <location>
        <begin position="82"/>
        <end position="99"/>
    </location>
</feature>
<keyword evidence="1" id="KW-0472">Membrane</keyword>
<feature type="transmembrane region" description="Helical" evidence="1">
    <location>
        <begin position="27"/>
        <end position="45"/>
    </location>
</feature>
<evidence type="ECO:0000313" key="2">
    <source>
        <dbReference type="EMBL" id="EJZ61885.1"/>
    </source>
</evidence>
<organism evidence="2 3">
    <name type="scientific">Barnesiella intestinihominis YIT 11860</name>
    <dbReference type="NCBI Taxonomy" id="742726"/>
    <lineage>
        <taxon>Bacteria</taxon>
        <taxon>Pseudomonadati</taxon>
        <taxon>Bacteroidota</taxon>
        <taxon>Bacteroidia</taxon>
        <taxon>Bacteroidales</taxon>
        <taxon>Barnesiellaceae</taxon>
        <taxon>Barnesiella</taxon>
    </lineage>
</organism>
<name>K0XD16_9BACT</name>
<accession>K0XD16</accession>
<keyword evidence="1" id="KW-1133">Transmembrane helix</keyword>
<dbReference type="AlphaFoldDB" id="K0XD16"/>
<sequence>MYPYTESGIFYCCPSRLDDGESVFSSFRVSIPPLSLSLFLWLSWFGRRLFTGKVTGNYKWNTPFVVHLLNAKGVGMGDSLTGVLYLFCIGSAAFVLLPFEILPLGLYFLVHFEFGIALGIFVTVLNEYRDKVGE</sequence>
<keyword evidence="1" id="KW-0812">Transmembrane</keyword>